<comment type="caution">
    <text evidence="1">The sequence shown here is derived from an EMBL/GenBank/DDBJ whole genome shotgun (WGS) entry which is preliminary data.</text>
</comment>
<evidence type="ECO:0000313" key="1">
    <source>
        <dbReference type="EMBL" id="MBO9203654.1"/>
    </source>
</evidence>
<gene>
    <name evidence="1" type="ORF">J7I42_25445</name>
</gene>
<proteinExistence type="predicted"/>
<keyword evidence="2" id="KW-1185">Reference proteome</keyword>
<organism evidence="1 2">
    <name type="scientific">Niastella soli</name>
    <dbReference type="NCBI Taxonomy" id="2821487"/>
    <lineage>
        <taxon>Bacteria</taxon>
        <taxon>Pseudomonadati</taxon>
        <taxon>Bacteroidota</taxon>
        <taxon>Chitinophagia</taxon>
        <taxon>Chitinophagales</taxon>
        <taxon>Chitinophagaceae</taxon>
        <taxon>Niastella</taxon>
    </lineage>
</organism>
<dbReference type="Proteomes" id="UP000677244">
    <property type="component" value="Unassembled WGS sequence"/>
</dbReference>
<reference evidence="1 2" key="1">
    <citation type="submission" date="2021-03" db="EMBL/GenBank/DDBJ databases">
        <title>Assistant Professor.</title>
        <authorList>
            <person name="Huq M.A."/>
        </authorList>
    </citation>
    <scope>NUCLEOTIDE SEQUENCE [LARGE SCALE GENOMIC DNA]</scope>
    <source>
        <strain evidence="1 2">MAH-29</strain>
    </source>
</reference>
<evidence type="ECO:0000313" key="2">
    <source>
        <dbReference type="Proteomes" id="UP000677244"/>
    </source>
</evidence>
<sequence length="302" mass="33489">MNANSGFMYMRIGLVVIVLGMIMSSCEKTITFRPNDSDTVVVVDASIENGKAPVVVLSQSFNYFNQISTELLASSFVHNAEVTISNGTKTHRLKEIKVPVAGGYTLYYYTTDSSNLNTAVAGEVGKEYSLSVKTDDGEYTATTTIPPLAKRIDSLWWENAPNNPNPAKVILMGRFVDPQGRGNYTRYYTQVDGLPFLPGLNSVYDDQLTDGVTYSMQIEKGVDRNNQFNLENYAFFEHGDSVVIKYCNIDKATYDFWRTMEYGYTNIGNPFASPNKVISNIHGGGLGYFGGYAAQYKTIVIP</sequence>
<dbReference type="Pfam" id="PF14054">
    <property type="entry name" value="DUF4249"/>
    <property type="match status" value="1"/>
</dbReference>
<dbReference type="InterPro" id="IPR025345">
    <property type="entry name" value="DUF4249"/>
</dbReference>
<dbReference type="RefSeq" id="WP_209141705.1">
    <property type="nucleotide sequence ID" value="NZ_JAGHKO010000010.1"/>
</dbReference>
<name>A0ABS3Z0F8_9BACT</name>
<accession>A0ABS3Z0F8</accession>
<protein>
    <submittedName>
        <fullName evidence="1">DUF4249 domain-containing protein</fullName>
    </submittedName>
</protein>
<dbReference type="EMBL" id="JAGHKO010000010">
    <property type="protein sequence ID" value="MBO9203654.1"/>
    <property type="molecule type" value="Genomic_DNA"/>
</dbReference>